<organism evidence="2">
    <name type="scientific">uncultured Actinomycetospora sp</name>
    <dbReference type="NCBI Taxonomy" id="1135996"/>
    <lineage>
        <taxon>Bacteria</taxon>
        <taxon>Bacillati</taxon>
        <taxon>Actinomycetota</taxon>
        <taxon>Actinomycetes</taxon>
        <taxon>Pseudonocardiales</taxon>
        <taxon>Pseudonocardiaceae</taxon>
        <taxon>Actinomycetospora</taxon>
        <taxon>environmental samples</taxon>
    </lineage>
</organism>
<reference evidence="2" key="1">
    <citation type="submission" date="2020-02" db="EMBL/GenBank/DDBJ databases">
        <authorList>
            <person name="Meier V. D."/>
        </authorList>
    </citation>
    <scope>NUCLEOTIDE SEQUENCE</scope>
    <source>
        <strain evidence="2">AVDCRST_MAG54</strain>
    </source>
</reference>
<evidence type="ECO:0000313" key="2">
    <source>
        <dbReference type="EMBL" id="CAA9225636.1"/>
    </source>
</evidence>
<feature type="non-terminal residue" evidence="2">
    <location>
        <position position="100"/>
    </location>
</feature>
<feature type="compositionally biased region" description="Low complexity" evidence="1">
    <location>
        <begin position="68"/>
        <end position="87"/>
    </location>
</feature>
<accession>A0A6J4HIS2</accession>
<sequence length="100" mass="10723">RARPGVARAAVRRPAGGPDRPRLGRLRAPAARDGATARDRGRAVGARRGLRPGVPAHERRRARRAGVLDGLPGRGARARRAAGPVVDRALRDRPRRARGL</sequence>
<feature type="region of interest" description="Disordered" evidence="1">
    <location>
        <begin position="1"/>
        <end position="100"/>
    </location>
</feature>
<proteinExistence type="predicted"/>
<dbReference type="EMBL" id="CADCTH010000106">
    <property type="protein sequence ID" value="CAA9225636.1"/>
    <property type="molecule type" value="Genomic_DNA"/>
</dbReference>
<name>A0A6J4HIS2_9PSEU</name>
<feature type="compositionally biased region" description="Low complexity" evidence="1">
    <location>
        <begin position="1"/>
        <end position="18"/>
    </location>
</feature>
<gene>
    <name evidence="2" type="ORF">AVDCRST_MAG54-774</name>
</gene>
<dbReference type="AlphaFoldDB" id="A0A6J4HIS2"/>
<evidence type="ECO:0000256" key="1">
    <source>
        <dbReference type="SAM" id="MobiDB-lite"/>
    </source>
</evidence>
<feature type="non-terminal residue" evidence="2">
    <location>
        <position position="1"/>
    </location>
</feature>
<protein>
    <submittedName>
        <fullName evidence="2">Uncharacterized protein</fullName>
    </submittedName>
</protein>
<feature type="compositionally biased region" description="Low complexity" evidence="1">
    <location>
        <begin position="43"/>
        <end position="55"/>
    </location>
</feature>